<protein>
    <submittedName>
        <fullName evidence="4">TetR family transcriptional regulator</fullName>
    </submittedName>
</protein>
<dbReference type="PANTHER" id="PTHR30055:SF226">
    <property type="entry name" value="HTH-TYPE TRANSCRIPTIONAL REGULATOR PKSA"/>
    <property type="match status" value="1"/>
</dbReference>
<dbReference type="PANTHER" id="PTHR30055">
    <property type="entry name" value="HTH-TYPE TRANSCRIPTIONAL REGULATOR RUTR"/>
    <property type="match status" value="1"/>
</dbReference>
<name>A0ABY3VR11_9MYCO</name>
<dbReference type="PROSITE" id="PS50977">
    <property type="entry name" value="HTH_TETR_2"/>
    <property type="match status" value="1"/>
</dbReference>
<evidence type="ECO:0000313" key="4">
    <source>
        <dbReference type="EMBL" id="UMB69618.1"/>
    </source>
</evidence>
<dbReference type="Pfam" id="PF00440">
    <property type="entry name" value="TetR_N"/>
    <property type="match status" value="1"/>
</dbReference>
<evidence type="ECO:0000259" key="3">
    <source>
        <dbReference type="PROSITE" id="PS50977"/>
    </source>
</evidence>
<dbReference type="Proteomes" id="UP001055336">
    <property type="component" value="Chromosome"/>
</dbReference>
<dbReference type="PRINTS" id="PR00455">
    <property type="entry name" value="HTHTETR"/>
</dbReference>
<sequence>MAIAGGAIPRATKRLQTRERLLGAAIAEFKRSGMAGADVGAVVAAAGVAHGTFFFHFPTKEHVLLELERREEERIAKQFRSFLKADHDLEEVLNEAVKLILGLERRLGALLFKDFLALHFSQTRPPLEGGDDHPVIVLVADQVAHARDRGDIDSDVNPMNSAIFFLLGLYALLVTTLEWPTRRALLDDFVAKSLRSMNTPESSDRGRGR</sequence>
<dbReference type="EMBL" id="CP092488">
    <property type="protein sequence ID" value="UMB69618.1"/>
    <property type="molecule type" value="Genomic_DNA"/>
</dbReference>
<dbReference type="Gene3D" id="1.10.357.10">
    <property type="entry name" value="Tetracycline Repressor, domain 2"/>
    <property type="match status" value="1"/>
</dbReference>
<dbReference type="RefSeq" id="WP_240261349.1">
    <property type="nucleotide sequence ID" value="NZ_CP092488.2"/>
</dbReference>
<feature type="domain" description="HTH tetR-type" evidence="3">
    <location>
        <begin position="15"/>
        <end position="75"/>
    </location>
</feature>
<reference evidence="4" key="1">
    <citation type="submission" date="2022-08" db="EMBL/GenBank/DDBJ databases">
        <title>Whole genome sequencing of non-tuberculosis mycobacteria type-strains.</title>
        <authorList>
            <person name="Igarashi Y."/>
            <person name="Osugi A."/>
            <person name="Mitarai S."/>
        </authorList>
    </citation>
    <scope>NUCLEOTIDE SEQUENCE</scope>
    <source>
        <strain evidence="4">DSM 45127</strain>
    </source>
</reference>
<evidence type="ECO:0000256" key="2">
    <source>
        <dbReference type="PROSITE-ProRule" id="PRU00335"/>
    </source>
</evidence>
<gene>
    <name evidence="4" type="ORF">MKK62_25370</name>
</gene>
<keyword evidence="1 2" id="KW-0238">DNA-binding</keyword>
<organism evidence="4 5">
    <name type="scientific">Mycobacterium paraterrae</name>
    <dbReference type="NCBI Taxonomy" id="577492"/>
    <lineage>
        <taxon>Bacteria</taxon>
        <taxon>Bacillati</taxon>
        <taxon>Actinomycetota</taxon>
        <taxon>Actinomycetes</taxon>
        <taxon>Mycobacteriales</taxon>
        <taxon>Mycobacteriaceae</taxon>
        <taxon>Mycobacterium</taxon>
    </lineage>
</organism>
<dbReference type="InterPro" id="IPR001647">
    <property type="entry name" value="HTH_TetR"/>
</dbReference>
<dbReference type="InterPro" id="IPR050109">
    <property type="entry name" value="HTH-type_TetR-like_transc_reg"/>
</dbReference>
<dbReference type="InterPro" id="IPR009057">
    <property type="entry name" value="Homeodomain-like_sf"/>
</dbReference>
<evidence type="ECO:0000256" key="1">
    <source>
        <dbReference type="ARBA" id="ARBA00023125"/>
    </source>
</evidence>
<proteinExistence type="predicted"/>
<keyword evidence="5" id="KW-1185">Reference proteome</keyword>
<accession>A0ABY3VR11</accession>
<dbReference type="SUPFAM" id="SSF46689">
    <property type="entry name" value="Homeodomain-like"/>
    <property type="match status" value="1"/>
</dbReference>
<evidence type="ECO:0000313" key="5">
    <source>
        <dbReference type="Proteomes" id="UP001055336"/>
    </source>
</evidence>
<feature type="DNA-binding region" description="H-T-H motif" evidence="2">
    <location>
        <begin position="38"/>
        <end position="57"/>
    </location>
</feature>